<gene>
    <name evidence="1" type="ORF">TU35_009675</name>
</gene>
<protein>
    <submittedName>
        <fullName evidence="1">tRNA (Guanine(26)-N(2))-dimethyltransferase</fullName>
    </submittedName>
</protein>
<comment type="caution">
    <text evidence="1">The sequence shown here is derived from an EMBL/GenBank/DDBJ whole genome shotgun (WGS) entry which is preliminary data.</text>
</comment>
<proteinExistence type="predicted"/>
<dbReference type="Proteomes" id="UP000033636">
    <property type="component" value="Unassembled WGS sequence"/>
</dbReference>
<reference evidence="1" key="1">
    <citation type="submission" date="2024-07" db="EMBL/GenBank/DDBJ databases">
        <title>Metagenome and Metagenome-Assembled Genomes of Archaea from a hot spring from the geothermal field of Los Azufres, Mexico.</title>
        <authorList>
            <person name="Marin-Paredes R."/>
            <person name="Martinez-Romero E."/>
            <person name="Servin-Garciduenas L.E."/>
        </authorList>
    </citation>
    <scope>NUCLEOTIDE SEQUENCE</scope>
</reference>
<dbReference type="EMBL" id="JZWT02000037">
    <property type="protein sequence ID" value="MFB6491480.1"/>
    <property type="molecule type" value="Genomic_DNA"/>
</dbReference>
<name>A0ACC6V392_9CREN</name>
<evidence type="ECO:0000313" key="2">
    <source>
        <dbReference type="Proteomes" id="UP000033636"/>
    </source>
</evidence>
<sequence>MKDFVLLQEGSAKFLAPDPRAYADPANAPVFYNRFMERNRTISALALSAYAYLRGERLVVCEPLSATGVRGIRYALETNAVERLVLNDVSKLAYEVIRKNLELNGVDADVYNEDANILLRRLGRACDVVDIDPFGSPAPFLEPAFYAIRDNGLLCATATDTAVLVGRYREKALRRYGVRLKKTPFYVEVGLRALLGYMARVAAANDFAIRPLLAYWERHYFRICAAVAEGARDAADSLKNLGYLLYDGGYRRVYRREAAGSIGPLWLAELGDAEFTALMAQRAKDDVRGLLEILSAEYSVGRPWYYLYHEFGDLRLSVGELIRRLRYYGIWATPTHMSSQGFKAEADYGELRLILAPR</sequence>
<evidence type="ECO:0000313" key="1">
    <source>
        <dbReference type="EMBL" id="MFB6491480.1"/>
    </source>
</evidence>
<accession>A0ACC6V392</accession>
<organism evidence="1 2">
    <name type="scientific">Thermoproteus sp. AZ2</name>
    <dbReference type="NCBI Taxonomy" id="1609232"/>
    <lineage>
        <taxon>Archaea</taxon>
        <taxon>Thermoproteota</taxon>
        <taxon>Thermoprotei</taxon>
        <taxon>Thermoproteales</taxon>
        <taxon>Thermoproteaceae</taxon>
        <taxon>Thermoproteus</taxon>
    </lineage>
</organism>